<name>A0A5P8KI69_9ACTN</name>
<gene>
    <name evidence="2" type="ORF">F9278_45530</name>
</gene>
<organism evidence="2 3">
    <name type="scientific">Streptomyces phaeolivaceus</name>
    <dbReference type="NCBI Taxonomy" id="2653200"/>
    <lineage>
        <taxon>Bacteria</taxon>
        <taxon>Bacillati</taxon>
        <taxon>Actinomycetota</taxon>
        <taxon>Actinomycetes</taxon>
        <taxon>Kitasatosporales</taxon>
        <taxon>Streptomycetaceae</taxon>
        <taxon>Streptomyces</taxon>
    </lineage>
</organism>
<sequence>MVLVMVMVPMGSVVLAGQVAAPVRSEVAVADEAEECAQLEDSAGAVALPAGQLRGGGPLFDGLIRLTGLATSAASTTASVMPAQKVPREGAPPGPAWSVDRDEAPVEVGEG</sequence>
<reference evidence="2 3" key="1">
    <citation type="submission" date="2019-10" db="EMBL/GenBank/DDBJ databases">
        <title>Streptomyces sp. strain GY16 isolated from leaves of Broussonetia papyrifera.</title>
        <authorList>
            <person name="Mo P."/>
        </authorList>
    </citation>
    <scope>NUCLEOTIDE SEQUENCE [LARGE SCALE GENOMIC DNA]</scope>
    <source>
        <strain evidence="2 3">GY16</strain>
    </source>
</reference>
<feature type="region of interest" description="Disordered" evidence="1">
    <location>
        <begin position="77"/>
        <end position="111"/>
    </location>
</feature>
<dbReference type="KEGG" id="sphv:F9278_45530"/>
<evidence type="ECO:0000256" key="1">
    <source>
        <dbReference type="SAM" id="MobiDB-lite"/>
    </source>
</evidence>
<proteinExistence type="predicted"/>
<protein>
    <submittedName>
        <fullName evidence="2">Uncharacterized protein</fullName>
    </submittedName>
</protein>
<dbReference type="RefSeq" id="WP_152173530.1">
    <property type="nucleotide sequence ID" value="NZ_CP045096.1"/>
</dbReference>
<dbReference type="AlphaFoldDB" id="A0A5P8KI69"/>
<evidence type="ECO:0000313" key="2">
    <source>
        <dbReference type="EMBL" id="QFR02210.1"/>
    </source>
</evidence>
<dbReference type="EMBL" id="CP045096">
    <property type="protein sequence ID" value="QFR02210.1"/>
    <property type="molecule type" value="Genomic_DNA"/>
</dbReference>
<keyword evidence="3" id="KW-1185">Reference proteome</keyword>
<evidence type="ECO:0000313" key="3">
    <source>
        <dbReference type="Proteomes" id="UP000327294"/>
    </source>
</evidence>
<dbReference type="Proteomes" id="UP000327294">
    <property type="component" value="Chromosome"/>
</dbReference>
<accession>A0A5P8KI69</accession>